<organism evidence="1 2">
    <name type="scientific">Aquimarina litoralis</name>
    <dbReference type="NCBI Taxonomy" id="584605"/>
    <lineage>
        <taxon>Bacteria</taxon>
        <taxon>Pseudomonadati</taxon>
        <taxon>Bacteroidota</taxon>
        <taxon>Flavobacteriia</taxon>
        <taxon>Flavobacteriales</taxon>
        <taxon>Flavobacteriaceae</taxon>
        <taxon>Aquimarina</taxon>
    </lineage>
</organism>
<dbReference type="EMBL" id="BAAAGE010000008">
    <property type="protein sequence ID" value="GAA0733694.1"/>
    <property type="molecule type" value="Genomic_DNA"/>
</dbReference>
<evidence type="ECO:0000313" key="1">
    <source>
        <dbReference type="EMBL" id="GAA0733694.1"/>
    </source>
</evidence>
<evidence type="ECO:0000313" key="2">
    <source>
        <dbReference type="Proteomes" id="UP001501758"/>
    </source>
</evidence>
<comment type="caution">
    <text evidence="1">The sequence shown here is derived from an EMBL/GenBank/DDBJ whole genome shotgun (WGS) entry which is preliminary data.</text>
</comment>
<name>A0ABN1JA92_9FLAO</name>
<sequence>MMKKRIYAISEVKTLSKSSQKQISGGMSGSADYFSKCFPLYLSDIDGTMCAIFSPSGEICYGTIRYDECCI</sequence>
<proteinExistence type="predicted"/>
<gene>
    <name evidence="1" type="ORF">GCM10009430_48080</name>
</gene>
<dbReference type="Proteomes" id="UP001501758">
    <property type="component" value="Unassembled WGS sequence"/>
</dbReference>
<keyword evidence="2" id="KW-1185">Reference proteome</keyword>
<reference evidence="1 2" key="1">
    <citation type="journal article" date="2019" name="Int. J. Syst. Evol. Microbiol.">
        <title>The Global Catalogue of Microorganisms (GCM) 10K type strain sequencing project: providing services to taxonomists for standard genome sequencing and annotation.</title>
        <authorList>
            <consortium name="The Broad Institute Genomics Platform"/>
            <consortium name="The Broad Institute Genome Sequencing Center for Infectious Disease"/>
            <person name="Wu L."/>
            <person name="Ma J."/>
        </authorList>
    </citation>
    <scope>NUCLEOTIDE SEQUENCE [LARGE SCALE GENOMIC DNA]</scope>
    <source>
        <strain evidence="1 2">JCM 15974</strain>
    </source>
</reference>
<protein>
    <submittedName>
        <fullName evidence="1">Uncharacterized protein</fullName>
    </submittedName>
</protein>
<accession>A0ABN1JA92</accession>